<dbReference type="GO" id="GO:0044718">
    <property type="term" value="P:siderophore transmembrane transport"/>
    <property type="evidence" value="ECO:0007669"/>
    <property type="project" value="TreeGrafter"/>
</dbReference>
<reference evidence="14 15" key="1">
    <citation type="submission" date="2019-02" db="EMBL/GenBank/DDBJ databases">
        <title>Pedobacter sp. RP-1-14 sp. nov., isolated from Arctic soil.</title>
        <authorList>
            <person name="Dahal R.H."/>
        </authorList>
    </citation>
    <scope>NUCLEOTIDE SEQUENCE [LARGE SCALE GENOMIC DNA]</scope>
    <source>
        <strain evidence="14 15">RP-1-14</strain>
    </source>
</reference>
<evidence type="ECO:0000256" key="6">
    <source>
        <dbReference type="ARBA" id="ARBA00023077"/>
    </source>
</evidence>
<accession>A0A4R0NCG8</accession>
<evidence type="ECO:0000256" key="2">
    <source>
        <dbReference type="ARBA" id="ARBA00022448"/>
    </source>
</evidence>
<proteinExistence type="inferred from homology"/>
<evidence type="ECO:0000259" key="12">
    <source>
        <dbReference type="Pfam" id="PF00593"/>
    </source>
</evidence>
<evidence type="ECO:0000313" key="15">
    <source>
        <dbReference type="Proteomes" id="UP000293347"/>
    </source>
</evidence>
<comment type="subcellular location">
    <subcellularLocation>
        <location evidence="1 10">Cell outer membrane</location>
        <topology evidence="1 10">Multi-pass membrane protein</topology>
    </subcellularLocation>
</comment>
<dbReference type="Pfam" id="PF13715">
    <property type="entry name" value="CarbopepD_reg_2"/>
    <property type="match status" value="1"/>
</dbReference>
<dbReference type="PROSITE" id="PS52016">
    <property type="entry name" value="TONB_DEPENDENT_REC_3"/>
    <property type="match status" value="1"/>
</dbReference>
<dbReference type="Pfam" id="PF00593">
    <property type="entry name" value="TonB_dep_Rec_b-barrel"/>
    <property type="match status" value="1"/>
</dbReference>
<evidence type="ECO:0000256" key="11">
    <source>
        <dbReference type="RuleBase" id="RU003357"/>
    </source>
</evidence>
<keyword evidence="8 14" id="KW-0675">Receptor</keyword>
<dbReference type="InterPro" id="IPR039426">
    <property type="entry name" value="TonB-dep_rcpt-like"/>
</dbReference>
<dbReference type="PANTHER" id="PTHR30069:SF29">
    <property type="entry name" value="HEMOGLOBIN AND HEMOGLOBIN-HAPTOGLOBIN-BINDING PROTEIN 1-RELATED"/>
    <property type="match status" value="1"/>
</dbReference>
<evidence type="ECO:0000259" key="13">
    <source>
        <dbReference type="Pfam" id="PF07715"/>
    </source>
</evidence>
<comment type="caution">
    <text evidence="14">The sequence shown here is derived from an EMBL/GenBank/DDBJ whole genome shotgun (WGS) entry which is preliminary data.</text>
</comment>
<dbReference type="AlphaFoldDB" id="A0A4R0NCG8"/>
<dbReference type="Gene3D" id="2.60.40.1120">
    <property type="entry name" value="Carboxypeptidase-like, regulatory domain"/>
    <property type="match status" value="1"/>
</dbReference>
<dbReference type="Pfam" id="PF07715">
    <property type="entry name" value="Plug"/>
    <property type="match status" value="1"/>
</dbReference>
<organism evidence="14 15">
    <name type="scientific">Pedobacter psychroterrae</name>
    <dbReference type="NCBI Taxonomy" id="2530453"/>
    <lineage>
        <taxon>Bacteria</taxon>
        <taxon>Pseudomonadati</taxon>
        <taxon>Bacteroidota</taxon>
        <taxon>Sphingobacteriia</taxon>
        <taxon>Sphingobacteriales</taxon>
        <taxon>Sphingobacteriaceae</taxon>
        <taxon>Pedobacter</taxon>
    </lineage>
</organism>
<evidence type="ECO:0000256" key="10">
    <source>
        <dbReference type="PROSITE-ProRule" id="PRU01360"/>
    </source>
</evidence>
<dbReference type="Proteomes" id="UP000293347">
    <property type="component" value="Unassembled WGS sequence"/>
</dbReference>
<evidence type="ECO:0000313" key="14">
    <source>
        <dbReference type="EMBL" id="TCC97357.1"/>
    </source>
</evidence>
<evidence type="ECO:0000256" key="1">
    <source>
        <dbReference type="ARBA" id="ARBA00004571"/>
    </source>
</evidence>
<evidence type="ECO:0000256" key="5">
    <source>
        <dbReference type="ARBA" id="ARBA00022729"/>
    </source>
</evidence>
<dbReference type="InterPro" id="IPR000531">
    <property type="entry name" value="Beta-barrel_TonB"/>
</dbReference>
<dbReference type="SUPFAM" id="SSF49464">
    <property type="entry name" value="Carboxypeptidase regulatory domain-like"/>
    <property type="match status" value="1"/>
</dbReference>
<dbReference type="RefSeq" id="WP_131597857.1">
    <property type="nucleotide sequence ID" value="NZ_SJSL01000009.1"/>
</dbReference>
<gene>
    <name evidence="14" type="ORF">EZ437_19920</name>
</gene>
<sequence>MNLYRYLILSIGLLCCHEQGIAQIKAVTGYIYDSQTRQPIAGVILSSMADKQIGLSDARGYFEISADQPEHQVKALMVGYKTQVIKIRKTESSLNVQLDADALNLNEVKIAGYNENKTIRESAGSVSVITSKDLSRGSAVSLQPALNGIPGVRMDQSTLSEARISIRGNGVRAAYGIRNVKIYVNEIPVTEADGTTRIEALDVNSIGRAEVIKGPASSIYGAGTGGVINFQMQRSPYQEQSIEASGLAGAYGLHRLATTYRNGGDKVNSYVSYGWQEYEGYRQHSKDMRRFLTGNFQLFPSDRRIITLLLNRTTQYSQIPGSLTLDQVQADPLQANATNLDKAAGRYQTWTRIGLGQQYHFNDQFSNSTSVFTYFYDLNHPLPYAYIRNFYQSYGGRTKFSYDPEFGILPTRFTVGAEFNEGLTKGAQYVNNKGTEGAMNANVDYRNTNYSLFYQSETSLGSKTTLTLGLSYNSLNYDVKDYLKTNQTGVKKFNPQASPRIALSHNFSEALSLHTSVSSGFSPPSSSEVKNVDGSINPMLQAEKGWNYEMNAKGNLFKSRLAYDLAVFKLDMKGELIAQSVQQGITIYNNSGKTSHDGAELALSYQLFREGDRHEIINLRPFAAVTYSDFKFKDYKTLNAQGVITATYDDNKLTGVAPWVVNAGIDLETRTGVYFYGNYFFSDKLPLNDANSAYNGSYQVLNAKIGYKRQFAKCLEANVYAGLDNILNESYSSIVSLNAVGFNGAQSPFYSPSPRRNGYGGLNLKYIF</sequence>
<dbReference type="GO" id="GO:0009279">
    <property type="term" value="C:cell outer membrane"/>
    <property type="evidence" value="ECO:0007669"/>
    <property type="project" value="UniProtKB-SubCell"/>
</dbReference>
<dbReference type="PANTHER" id="PTHR30069">
    <property type="entry name" value="TONB-DEPENDENT OUTER MEMBRANE RECEPTOR"/>
    <property type="match status" value="1"/>
</dbReference>
<keyword evidence="5" id="KW-0732">Signal</keyword>
<keyword evidence="7 10" id="KW-0472">Membrane</keyword>
<dbReference type="GO" id="GO:0015344">
    <property type="term" value="F:siderophore uptake transmembrane transporter activity"/>
    <property type="evidence" value="ECO:0007669"/>
    <property type="project" value="TreeGrafter"/>
</dbReference>
<evidence type="ECO:0000256" key="8">
    <source>
        <dbReference type="ARBA" id="ARBA00023170"/>
    </source>
</evidence>
<dbReference type="Gene3D" id="2.40.170.20">
    <property type="entry name" value="TonB-dependent receptor, beta-barrel domain"/>
    <property type="match status" value="1"/>
</dbReference>
<keyword evidence="15" id="KW-1185">Reference proteome</keyword>
<dbReference type="Gene3D" id="2.170.130.10">
    <property type="entry name" value="TonB-dependent receptor, plug domain"/>
    <property type="match status" value="1"/>
</dbReference>
<evidence type="ECO:0000256" key="3">
    <source>
        <dbReference type="ARBA" id="ARBA00022452"/>
    </source>
</evidence>
<evidence type="ECO:0000256" key="9">
    <source>
        <dbReference type="ARBA" id="ARBA00023237"/>
    </source>
</evidence>
<comment type="similarity">
    <text evidence="10 11">Belongs to the TonB-dependent receptor family.</text>
</comment>
<keyword evidence="9 10" id="KW-0998">Cell outer membrane</keyword>
<name>A0A4R0NCG8_9SPHI</name>
<keyword evidence="4 10" id="KW-0812">Transmembrane</keyword>
<dbReference type="OrthoDB" id="9782587at2"/>
<evidence type="ECO:0000256" key="7">
    <source>
        <dbReference type="ARBA" id="ARBA00023136"/>
    </source>
</evidence>
<keyword evidence="2 10" id="KW-0813">Transport</keyword>
<feature type="domain" description="TonB-dependent receptor-like beta-barrel" evidence="12">
    <location>
        <begin position="292"/>
        <end position="726"/>
    </location>
</feature>
<protein>
    <submittedName>
        <fullName evidence="14">TonB-dependent receptor</fullName>
    </submittedName>
</protein>
<dbReference type="SUPFAM" id="SSF56935">
    <property type="entry name" value="Porins"/>
    <property type="match status" value="1"/>
</dbReference>
<dbReference type="EMBL" id="SJSL01000009">
    <property type="protein sequence ID" value="TCC97357.1"/>
    <property type="molecule type" value="Genomic_DNA"/>
</dbReference>
<keyword evidence="3 10" id="KW-1134">Transmembrane beta strand</keyword>
<evidence type="ECO:0000256" key="4">
    <source>
        <dbReference type="ARBA" id="ARBA00022692"/>
    </source>
</evidence>
<dbReference type="InterPro" id="IPR036942">
    <property type="entry name" value="Beta-barrel_TonB_sf"/>
</dbReference>
<keyword evidence="6 11" id="KW-0798">TonB box</keyword>
<dbReference type="InterPro" id="IPR008969">
    <property type="entry name" value="CarboxyPept-like_regulatory"/>
</dbReference>
<dbReference type="InterPro" id="IPR037066">
    <property type="entry name" value="Plug_dom_sf"/>
</dbReference>
<feature type="domain" description="TonB-dependent receptor plug" evidence="13">
    <location>
        <begin position="119"/>
        <end position="226"/>
    </location>
</feature>
<dbReference type="InterPro" id="IPR012910">
    <property type="entry name" value="Plug_dom"/>
</dbReference>